<protein>
    <recommendedName>
        <fullName evidence="2">Protein DPCD</fullName>
    </recommendedName>
</protein>
<proteinExistence type="inferred from homology"/>
<dbReference type="STRING" id="329046.A0A1Y2D1M8"/>
<accession>A0A1Y2D1M8</accession>
<dbReference type="EMBL" id="MCGO01000002">
    <property type="protein sequence ID" value="ORY53107.1"/>
    <property type="molecule type" value="Genomic_DNA"/>
</dbReference>
<keyword evidence="5" id="KW-1185">Reference proteome</keyword>
<dbReference type="Proteomes" id="UP000193642">
    <property type="component" value="Unassembled WGS sequence"/>
</dbReference>
<dbReference type="AlphaFoldDB" id="A0A1Y2D1M8"/>
<dbReference type="Pfam" id="PF14913">
    <property type="entry name" value="DPCD"/>
    <property type="match status" value="1"/>
</dbReference>
<dbReference type="PRINTS" id="PR02065">
    <property type="entry name" value="PROTEINDPCD"/>
</dbReference>
<comment type="caution">
    <text evidence="4">The sequence shown here is derived from an EMBL/GenBank/DDBJ whole genome shotgun (WGS) entry which is preliminary data.</text>
</comment>
<evidence type="ECO:0000256" key="2">
    <source>
        <dbReference type="ARBA" id="ARBA00020330"/>
    </source>
</evidence>
<gene>
    <name evidence="4" type="ORF">BCR33DRAFT_845338</name>
</gene>
<evidence type="ECO:0000313" key="5">
    <source>
        <dbReference type="Proteomes" id="UP000193642"/>
    </source>
</evidence>
<reference evidence="4 5" key="1">
    <citation type="submission" date="2016-07" db="EMBL/GenBank/DDBJ databases">
        <title>Pervasive Adenine N6-methylation of Active Genes in Fungi.</title>
        <authorList>
            <consortium name="DOE Joint Genome Institute"/>
            <person name="Mondo S.J."/>
            <person name="Dannebaum R.O."/>
            <person name="Kuo R.C."/>
            <person name="Labutti K."/>
            <person name="Haridas S."/>
            <person name="Kuo A."/>
            <person name="Salamov A."/>
            <person name="Ahrendt S.R."/>
            <person name="Lipzen A."/>
            <person name="Sullivan W."/>
            <person name="Andreopoulos W.B."/>
            <person name="Clum A."/>
            <person name="Lindquist E."/>
            <person name="Daum C."/>
            <person name="Ramamoorthy G.K."/>
            <person name="Gryganskyi A."/>
            <person name="Culley D."/>
            <person name="Magnuson J.K."/>
            <person name="James T.Y."/>
            <person name="O'Malley M.A."/>
            <person name="Stajich J.E."/>
            <person name="Spatafora J.W."/>
            <person name="Visel A."/>
            <person name="Grigoriev I.V."/>
        </authorList>
    </citation>
    <scope>NUCLEOTIDE SEQUENCE [LARGE SCALE GENOMIC DNA]</scope>
    <source>
        <strain evidence="4 5">JEL800</strain>
    </source>
</reference>
<comment type="similarity">
    <text evidence="1">Belongs to the DPCD family.</text>
</comment>
<name>A0A1Y2D1M8_9FUNG</name>
<evidence type="ECO:0000256" key="3">
    <source>
        <dbReference type="SAM" id="MobiDB-lite"/>
    </source>
</evidence>
<evidence type="ECO:0000313" key="4">
    <source>
        <dbReference type="EMBL" id="ORY53107.1"/>
    </source>
</evidence>
<dbReference type="PANTHER" id="PTHR31921:SF1">
    <property type="entry name" value="PROTEIN DPCD"/>
    <property type="match status" value="1"/>
</dbReference>
<sequence>MISSGQTSLTPTQVIRDGRRIIHAILSDGTEQIEEFDAKTEVLLVRKLRKKSVLGKEGPWHYEVGEEPAKEAHAKKFMDEISEAVGAPQVSRRDTLKAFVFRIRNLPYDTSVYNVTTEGSQIVVRTTNKKYFTRLSITDLDRINYKSLQQSSLSIEHQAETLIITYLKPAEILEKERKERDERKKQQQAEATKSAASSSEKVNKINDECKTQ</sequence>
<feature type="compositionally biased region" description="Low complexity" evidence="3">
    <location>
        <begin position="188"/>
        <end position="200"/>
    </location>
</feature>
<dbReference type="PANTHER" id="PTHR31921">
    <property type="entry name" value="PROTEIN DPCD"/>
    <property type="match status" value="1"/>
</dbReference>
<dbReference type="OrthoDB" id="10256139at2759"/>
<evidence type="ECO:0000256" key="1">
    <source>
        <dbReference type="ARBA" id="ARBA00010597"/>
    </source>
</evidence>
<feature type="compositionally biased region" description="Basic and acidic residues" evidence="3">
    <location>
        <begin position="201"/>
        <end position="212"/>
    </location>
</feature>
<feature type="compositionally biased region" description="Basic and acidic residues" evidence="3">
    <location>
        <begin position="177"/>
        <end position="187"/>
    </location>
</feature>
<dbReference type="InterPro" id="IPR026224">
    <property type="entry name" value="DPCD"/>
</dbReference>
<organism evidence="4 5">
    <name type="scientific">Rhizoclosmatium globosum</name>
    <dbReference type="NCBI Taxonomy" id="329046"/>
    <lineage>
        <taxon>Eukaryota</taxon>
        <taxon>Fungi</taxon>
        <taxon>Fungi incertae sedis</taxon>
        <taxon>Chytridiomycota</taxon>
        <taxon>Chytridiomycota incertae sedis</taxon>
        <taxon>Chytridiomycetes</taxon>
        <taxon>Chytridiales</taxon>
        <taxon>Chytriomycetaceae</taxon>
        <taxon>Rhizoclosmatium</taxon>
    </lineage>
</organism>
<feature type="region of interest" description="Disordered" evidence="3">
    <location>
        <begin position="177"/>
        <end position="212"/>
    </location>
</feature>